<keyword evidence="2" id="KW-0540">Nuclease</keyword>
<sequence length="147" mass="16639">MPPVPKPVKKKRIANPTKTRIPKEFCPLEETEQITLASWLDWNHVLYCHVPNGGYRHPVTANRFKAQGVKAGVPDILIFDRPYPVEDGTHYVGIAIELKRKDKSLGRLSANQAHWISALRERGWLCNAFYGADAAIEYLKSLGYGVR</sequence>
<evidence type="ECO:0000313" key="5">
    <source>
        <dbReference type="EMBL" id="QJA49060.1"/>
    </source>
</evidence>
<protein>
    <submittedName>
        <fullName evidence="5">Putative VRR-NUC domain-containing protein</fullName>
    </submittedName>
</protein>
<accession>A0A6H1ZPD5</accession>
<keyword evidence="3" id="KW-0378">Hydrolase</keyword>
<dbReference type="InterPro" id="IPR011856">
    <property type="entry name" value="tRNA_endonuc-like_dom_sf"/>
</dbReference>
<feature type="domain" description="VRR-NUC" evidence="4">
    <location>
        <begin position="27"/>
        <end position="130"/>
    </location>
</feature>
<dbReference type="GO" id="GO:0016788">
    <property type="term" value="F:hydrolase activity, acting on ester bonds"/>
    <property type="evidence" value="ECO:0007669"/>
    <property type="project" value="InterPro"/>
</dbReference>
<evidence type="ECO:0000256" key="2">
    <source>
        <dbReference type="ARBA" id="ARBA00022722"/>
    </source>
</evidence>
<organism evidence="5">
    <name type="scientific">viral metagenome</name>
    <dbReference type="NCBI Taxonomy" id="1070528"/>
    <lineage>
        <taxon>unclassified sequences</taxon>
        <taxon>metagenomes</taxon>
        <taxon>organismal metagenomes</taxon>
    </lineage>
</organism>
<name>A0A6H1ZPD5_9ZZZZ</name>
<dbReference type="SMART" id="SM00990">
    <property type="entry name" value="VRR_NUC"/>
    <property type="match status" value="1"/>
</dbReference>
<dbReference type="EMBL" id="MT144797">
    <property type="protein sequence ID" value="QJH99580.1"/>
    <property type="molecule type" value="Genomic_DNA"/>
</dbReference>
<dbReference type="Pfam" id="PF08774">
    <property type="entry name" value="VRR_NUC"/>
    <property type="match status" value="1"/>
</dbReference>
<evidence type="ECO:0000259" key="4">
    <source>
        <dbReference type="SMART" id="SM00990"/>
    </source>
</evidence>
<gene>
    <name evidence="5" type="ORF">TM448A01221_0025</name>
    <name evidence="6" type="ORF">TM448B01620_0022</name>
</gene>
<dbReference type="InterPro" id="IPR014883">
    <property type="entry name" value="VRR_NUC"/>
</dbReference>
<evidence type="ECO:0000313" key="6">
    <source>
        <dbReference type="EMBL" id="QJH99580.1"/>
    </source>
</evidence>
<dbReference type="Gene3D" id="3.40.1350.10">
    <property type="match status" value="1"/>
</dbReference>
<dbReference type="EMBL" id="MT144115">
    <property type="protein sequence ID" value="QJA49060.1"/>
    <property type="molecule type" value="Genomic_DNA"/>
</dbReference>
<evidence type="ECO:0000256" key="1">
    <source>
        <dbReference type="ARBA" id="ARBA00001946"/>
    </source>
</evidence>
<reference evidence="5" key="1">
    <citation type="submission" date="2020-03" db="EMBL/GenBank/DDBJ databases">
        <title>The deep terrestrial virosphere.</title>
        <authorList>
            <person name="Holmfeldt K."/>
            <person name="Nilsson E."/>
            <person name="Simone D."/>
            <person name="Lopez-Fernandez M."/>
            <person name="Wu X."/>
            <person name="de Brujin I."/>
            <person name="Lundin D."/>
            <person name="Andersson A."/>
            <person name="Bertilsson S."/>
            <person name="Dopson M."/>
        </authorList>
    </citation>
    <scope>NUCLEOTIDE SEQUENCE</scope>
    <source>
        <strain evidence="5">TM448A01221</strain>
        <strain evidence="6">TM448B01620</strain>
    </source>
</reference>
<dbReference type="GO" id="GO:0004518">
    <property type="term" value="F:nuclease activity"/>
    <property type="evidence" value="ECO:0007669"/>
    <property type="project" value="UniProtKB-KW"/>
</dbReference>
<evidence type="ECO:0000256" key="3">
    <source>
        <dbReference type="ARBA" id="ARBA00022801"/>
    </source>
</evidence>
<dbReference type="AlphaFoldDB" id="A0A6H1ZPD5"/>
<comment type="cofactor">
    <cofactor evidence="1">
        <name>Mg(2+)</name>
        <dbReference type="ChEBI" id="CHEBI:18420"/>
    </cofactor>
</comment>
<proteinExistence type="predicted"/>
<dbReference type="GO" id="GO:0003676">
    <property type="term" value="F:nucleic acid binding"/>
    <property type="evidence" value="ECO:0007669"/>
    <property type="project" value="InterPro"/>
</dbReference>